<dbReference type="AlphaFoldDB" id="A0A0F4LJT8"/>
<dbReference type="InterPro" id="IPR027607">
    <property type="entry name" value="Surf_Exclu_SEC10/PgrA"/>
</dbReference>
<dbReference type="STRING" id="1218506.JF75_07060"/>
<feature type="compositionally biased region" description="Low complexity" evidence="1">
    <location>
        <begin position="256"/>
        <end position="403"/>
    </location>
</feature>
<dbReference type="InterPro" id="IPR024968">
    <property type="entry name" value="SlpA_C_lactobacillus"/>
</dbReference>
<dbReference type="NCBIfam" id="TIGR04320">
    <property type="entry name" value="Surf_Exclu_PgrA"/>
    <property type="match status" value="1"/>
</dbReference>
<accession>A0A0F4LJT8</accession>
<evidence type="ECO:0000256" key="1">
    <source>
        <dbReference type="SAM" id="MobiDB-lite"/>
    </source>
</evidence>
<proteinExistence type="predicted"/>
<feature type="region of interest" description="Disordered" evidence="1">
    <location>
        <begin position="170"/>
        <end position="407"/>
    </location>
</feature>
<organism evidence="3 4">
    <name type="scientific">Lactobacillus kimbladii</name>
    <dbReference type="NCBI Taxonomy" id="1218506"/>
    <lineage>
        <taxon>Bacteria</taxon>
        <taxon>Bacillati</taxon>
        <taxon>Bacillota</taxon>
        <taxon>Bacilli</taxon>
        <taxon>Lactobacillales</taxon>
        <taxon>Lactobacillaceae</taxon>
        <taxon>Lactobacillus</taxon>
    </lineage>
</organism>
<protein>
    <submittedName>
        <fullName evidence="3">SLAP domain protein</fullName>
    </submittedName>
</protein>
<dbReference type="EMBL" id="JXLH01000011">
    <property type="protein sequence ID" value="KJY58855.1"/>
    <property type="molecule type" value="Genomic_DNA"/>
</dbReference>
<feature type="region of interest" description="Disordered" evidence="1">
    <location>
        <begin position="437"/>
        <end position="458"/>
    </location>
</feature>
<dbReference type="RefSeq" id="WP_052726866.1">
    <property type="nucleotide sequence ID" value="NZ_JBHTBO010000011.1"/>
</dbReference>
<gene>
    <name evidence="3" type="ORF">JF75_07060</name>
</gene>
<dbReference type="HOGENOM" id="CLU_410937_0_0_9"/>
<evidence type="ECO:0000313" key="4">
    <source>
        <dbReference type="Proteomes" id="UP000033612"/>
    </source>
</evidence>
<dbReference type="Pfam" id="PF03217">
    <property type="entry name" value="SlpA"/>
    <property type="match status" value="1"/>
</dbReference>
<name>A0A0F4LJT8_9LACO</name>
<feature type="domain" description="S-layer protein C-terminal" evidence="2">
    <location>
        <begin position="41"/>
        <end position="103"/>
    </location>
</feature>
<dbReference type="OrthoDB" id="2330099at2"/>
<sequence>MKKNSFYKKMIMSVAGAALVSVGLNQSPNNAFNSGVTEVSAAKKTKKVKTVGANSAVYQKKGKKMVKTKKTIKVGKKVHVYAKKTVKGKTYYKIGKNQYIKAANVDGKTREAGKKTVLYTRSGKVIKNSKVRKGQKIKVYGGVVTIKGKKYYSTKYGYIKVSALTKKAPVVKPNNDTSDNTSTPTTTKPVENNSNGSNGSTTGSNSNGSNSANSSASNSSSSGSISVPTGNDSSSNNTGSNGSSSNGGSSNGSGSTGSSSNNTNSNSSDNNNSNSSSSNSSDNNSSNDSGSNSSDNNSSNDSGSNSSDNNSSNGSGSNSSDNNSSNDSGSSSSDNNNSNGSGSNSSDNNSNDSGSNSSDNNNSNSSGSNSSDNSSNDSGSNSSDNSSNDSGSNSSDNNSSNSSESNYAENTIVIPSDYTLEKVNKADASGATTEDIRALDNASSTGMKTNKFKSESQADDEKIVDLNALTNSQSKELSDFFVKMLNSVRVQLNEKPIHTDPNNQKLANDIAAIYLKNKKFGFVTETEPTGHYVNGIVQAAQNNGLNINDNYIEDLNTNFQIEGSTSIFTEKISMTQAKKFVYDAIVGMLFGGTTEEDGTIREGTEYHHAASLLKDDNLTGAVSFHNAKPDSGLGAGYGVTVTHFILINQSTIEYSNRHGGTYKPTGQK</sequence>
<dbReference type="PATRIC" id="fig|1218506.3.peg.758"/>
<evidence type="ECO:0000313" key="3">
    <source>
        <dbReference type="EMBL" id="KJY58855.1"/>
    </source>
</evidence>
<feature type="compositionally biased region" description="Low complexity" evidence="1">
    <location>
        <begin position="172"/>
        <end position="248"/>
    </location>
</feature>
<reference evidence="3 4" key="1">
    <citation type="submission" date="2015-01" db="EMBL/GenBank/DDBJ databases">
        <title>Comparative genomics of the lactic acid bacteria isolated from the honey bee gut.</title>
        <authorList>
            <person name="Ellegaard K.M."/>
            <person name="Tamarit D."/>
            <person name="Javelind E."/>
            <person name="Olofsson T."/>
            <person name="Andersson S.G."/>
            <person name="Vasquez A."/>
        </authorList>
    </citation>
    <scope>NUCLEOTIDE SEQUENCE [LARGE SCALE GENOMIC DNA]</scope>
    <source>
        <strain evidence="3 4">Hma2</strain>
    </source>
</reference>
<keyword evidence="4" id="KW-1185">Reference proteome</keyword>
<comment type="caution">
    <text evidence="3">The sequence shown here is derived from an EMBL/GenBank/DDBJ whole genome shotgun (WGS) entry which is preliminary data.</text>
</comment>
<dbReference type="Proteomes" id="UP000033612">
    <property type="component" value="Unassembled WGS sequence"/>
</dbReference>
<evidence type="ECO:0000259" key="2">
    <source>
        <dbReference type="Pfam" id="PF03217"/>
    </source>
</evidence>